<feature type="modified residue" description="4-aspartylphosphate" evidence="7">
    <location>
        <position position="701"/>
    </location>
</feature>
<dbReference type="InterPro" id="IPR029016">
    <property type="entry name" value="GAF-like_dom_sf"/>
</dbReference>
<keyword evidence="10" id="KW-0472">Membrane</keyword>
<dbReference type="PRINTS" id="PR00344">
    <property type="entry name" value="BCTRLSENSOR"/>
</dbReference>
<feature type="region of interest" description="Disordered" evidence="9">
    <location>
        <begin position="596"/>
        <end position="618"/>
    </location>
</feature>
<dbReference type="CDD" id="cd00082">
    <property type="entry name" value="HisKA"/>
    <property type="match status" value="1"/>
</dbReference>
<evidence type="ECO:0000256" key="2">
    <source>
        <dbReference type="ARBA" id="ARBA00012438"/>
    </source>
</evidence>
<proteinExistence type="predicted"/>
<dbReference type="PROSITE" id="PS50109">
    <property type="entry name" value="HIS_KIN"/>
    <property type="match status" value="1"/>
</dbReference>
<dbReference type="SMART" id="SM00387">
    <property type="entry name" value="HATPase_c"/>
    <property type="match status" value="1"/>
</dbReference>
<feature type="domain" description="Response regulatory" evidence="12">
    <location>
        <begin position="652"/>
        <end position="765"/>
    </location>
</feature>
<evidence type="ECO:0000259" key="12">
    <source>
        <dbReference type="PROSITE" id="PS50110"/>
    </source>
</evidence>
<feature type="modified residue" description="4-aspartylphosphate" evidence="7">
    <location>
        <position position="969"/>
    </location>
</feature>
<feature type="transmembrane region" description="Helical" evidence="10">
    <location>
        <begin position="57"/>
        <end position="76"/>
    </location>
</feature>
<organism evidence="13 14">
    <name type="scientific">Pseudoxanthomonas mexicana</name>
    <dbReference type="NCBI Taxonomy" id="128785"/>
    <lineage>
        <taxon>Bacteria</taxon>
        <taxon>Pseudomonadati</taxon>
        <taxon>Pseudomonadota</taxon>
        <taxon>Gammaproteobacteria</taxon>
        <taxon>Lysobacterales</taxon>
        <taxon>Lysobacteraceae</taxon>
        <taxon>Pseudoxanthomonas</taxon>
    </lineage>
</organism>
<evidence type="ECO:0000256" key="6">
    <source>
        <dbReference type="ARBA" id="ARBA00023012"/>
    </source>
</evidence>
<keyword evidence="6" id="KW-0902">Two-component regulatory system</keyword>
<evidence type="ECO:0000256" key="10">
    <source>
        <dbReference type="SAM" id="Phobius"/>
    </source>
</evidence>
<comment type="catalytic activity">
    <reaction evidence="1">
        <text>ATP + protein L-histidine = ADP + protein N-phospho-L-histidine.</text>
        <dbReference type="EC" id="2.7.13.3"/>
    </reaction>
</comment>
<dbReference type="SUPFAM" id="SSF47384">
    <property type="entry name" value="Homodimeric domain of signal transducing histidine kinase"/>
    <property type="match status" value="1"/>
</dbReference>
<dbReference type="EMBL" id="CP060028">
    <property type="protein sequence ID" value="QND81000.1"/>
    <property type="molecule type" value="Genomic_DNA"/>
</dbReference>
<dbReference type="SMART" id="SM00448">
    <property type="entry name" value="REC"/>
    <property type="match status" value="3"/>
</dbReference>
<feature type="modified residue" description="4-aspartylphosphate" evidence="7">
    <location>
        <position position="823"/>
    </location>
</feature>
<feature type="transmembrane region" description="Helical" evidence="10">
    <location>
        <begin position="88"/>
        <end position="108"/>
    </location>
</feature>
<dbReference type="Gene3D" id="3.30.450.40">
    <property type="match status" value="1"/>
</dbReference>
<keyword evidence="8" id="KW-0175">Coiled coil</keyword>
<keyword evidence="14" id="KW-1185">Reference proteome</keyword>
<dbReference type="RefSeq" id="WP_185896165.1">
    <property type="nucleotide sequence ID" value="NZ_CP060028.1"/>
</dbReference>
<dbReference type="InterPro" id="IPR001789">
    <property type="entry name" value="Sig_transdc_resp-reg_receiver"/>
</dbReference>
<evidence type="ECO:0000256" key="4">
    <source>
        <dbReference type="ARBA" id="ARBA00022679"/>
    </source>
</evidence>
<dbReference type="InterPro" id="IPR003661">
    <property type="entry name" value="HisK_dim/P_dom"/>
</dbReference>
<dbReference type="CDD" id="cd17546">
    <property type="entry name" value="REC_hyHK_CKI1_RcsC-like"/>
    <property type="match status" value="1"/>
</dbReference>
<dbReference type="InterPro" id="IPR004358">
    <property type="entry name" value="Sig_transdc_His_kin-like_C"/>
</dbReference>
<dbReference type="InterPro" id="IPR036890">
    <property type="entry name" value="HATPase_C_sf"/>
</dbReference>
<evidence type="ECO:0000256" key="7">
    <source>
        <dbReference type="PROSITE-ProRule" id="PRU00169"/>
    </source>
</evidence>
<evidence type="ECO:0000256" key="8">
    <source>
        <dbReference type="SAM" id="Coils"/>
    </source>
</evidence>
<dbReference type="InterPro" id="IPR011006">
    <property type="entry name" value="CheY-like_superfamily"/>
</dbReference>
<gene>
    <name evidence="13" type="ORF">H4W19_04195</name>
</gene>
<sequence length="1039" mass="113261">MSQQEQGKRHRDTIISIISLGLAATTIGLEAVIPLGYAVWLLYFLAIGVTVYQRRPWVPVAIAALACALLVVGFNLAPPSHNSAFSVVNRTVGGVCFLTTALIVMQAIRARLQAERALWLQEVENEVAGVLQGEQTPHSLAEGALRVLCDHLGAHTGVLYRLNGQELVLVGGVALAREVPTRIAAGSGQLWEAIAKQSARVVRGIEASHVGVESALGRSAAVKLLVAPLTADGAASGALELGLIESPVDESTAMELLQRCADTIGIALRTAMLRSELIELLEETQRQGEELQAQQEELRVANEELEEQSRTLQQSQVNLEQQQAELEQTNVQLEERTHELEGQRQQLLSAQDNLMRSREDLLAASRYKSEFLANMSHELRTPLNSSLILAKLLADNKESTLTADQVKYAQAIHSSNNDLLALINDILDLSKIEAGHVELQDDTLSTESVVQRLRETFDPLARQKGLDLALEIASDAPSQFVADGQRLQQILKNLLANAIKFTERGSVTMHVKHDAQNRVGFVVCDTGIGIAREQTEVIFEAFRQADGSTSRRFGGTGLGLAISRDLAARMGGALTVESEPGRGSCFTLVIPTDGAPAADQDSQAAPSAPRTISPANQATGPIAVPATTSTAQAPASAPVAASPITRRYPDRLILAIEDDVEFGQALVALAQELRFDCVVASTAEEGLRLAAELRPNGILLDIGLPDVSGLSVLERLKRDPVTRHVPVHVVSALERTQVALELGAVGYLIKPATRERLASAIEQLEQTHARDVRRLLIVEDDQELRQNLQLLLARDQLEIVAVGTIAEAIEKLDVATFDCMITDLALPDGSGYDLLEKMSTSATGAFPPVIVYTGRALTRHEEQRLRRYSKSIIIKGARSPERLLDEVTLFLHSVEATLPGDQQRMLREVRRRDAVLDGRNVLLVEDDVRNIFALSSVLEPLGVKLQIARNGREALDTLVNQDFDLVLMDIMMPEMDGLTAMREIRRNPQWQDLPIIALTAKAMADDREHCLEAGANDYIAKPVDVEKLVSLCRVWCARQ</sequence>
<dbReference type="Gene3D" id="3.30.565.10">
    <property type="entry name" value="Histidine kinase-like ATPase, C-terminal domain"/>
    <property type="match status" value="1"/>
</dbReference>
<dbReference type="Gene3D" id="1.10.287.130">
    <property type="match status" value="1"/>
</dbReference>
<keyword evidence="4" id="KW-0808">Transferase</keyword>
<keyword evidence="5" id="KW-0418">Kinase</keyword>
<dbReference type="Pfam" id="PF00512">
    <property type="entry name" value="HisKA"/>
    <property type="match status" value="1"/>
</dbReference>
<dbReference type="InterPro" id="IPR003018">
    <property type="entry name" value="GAF"/>
</dbReference>
<dbReference type="InterPro" id="IPR003594">
    <property type="entry name" value="HATPase_dom"/>
</dbReference>
<accession>A0ABX6RE28</accession>
<keyword evidence="3 7" id="KW-0597">Phosphoprotein</keyword>
<evidence type="ECO:0000259" key="11">
    <source>
        <dbReference type="PROSITE" id="PS50109"/>
    </source>
</evidence>
<evidence type="ECO:0000256" key="9">
    <source>
        <dbReference type="SAM" id="MobiDB-lite"/>
    </source>
</evidence>
<dbReference type="PANTHER" id="PTHR45339:SF1">
    <property type="entry name" value="HYBRID SIGNAL TRANSDUCTION HISTIDINE KINASE J"/>
    <property type="match status" value="1"/>
</dbReference>
<dbReference type="PANTHER" id="PTHR45339">
    <property type="entry name" value="HYBRID SIGNAL TRANSDUCTION HISTIDINE KINASE J"/>
    <property type="match status" value="1"/>
</dbReference>
<feature type="coiled-coil region" evidence="8">
    <location>
        <begin position="274"/>
        <end position="360"/>
    </location>
</feature>
<dbReference type="SUPFAM" id="SSF55874">
    <property type="entry name" value="ATPase domain of HSP90 chaperone/DNA topoisomerase II/histidine kinase"/>
    <property type="match status" value="1"/>
</dbReference>
<evidence type="ECO:0000256" key="5">
    <source>
        <dbReference type="ARBA" id="ARBA00022777"/>
    </source>
</evidence>
<dbReference type="Pfam" id="PF02518">
    <property type="entry name" value="HATPase_c"/>
    <property type="match status" value="1"/>
</dbReference>
<protein>
    <recommendedName>
        <fullName evidence="2">histidine kinase</fullName>
        <ecNumber evidence="2">2.7.13.3</ecNumber>
    </recommendedName>
</protein>
<dbReference type="SMART" id="SM00388">
    <property type="entry name" value="HisKA"/>
    <property type="match status" value="1"/>
</dbReference>
<dbReference type="SUPFAM" id="SSF52172">
    <property type="entry name" value="CheY-like"/>
    <property type="match status" value="3"/>
</dbReference>
<feature type="domain" description="Histidine kinase" evidence="11">
    <location>
        <begin position="374"/>
        <end position="594"/>
    </location>
</feature>
<dbReference type="InterPro" id="IPR036097">
    <property type="entry name" value="HisK_dim/P_sf"/>
</dbReference>
<dbReference type="CDD" id="cd00156">
    <property type="entry name" value="REC"/>
    <property type="match status" value="2"/>
</dbReference>
<name>A0ABX6RE28_PSEMX</name>
<reference evidence="13 14" key="1">
    <citation type="submission" date="2020-08" db="EMBL/GenBank/DDBJ databases">
        <title>Streptomycin resistant and MDR strain, P. mexicana.</title>
        <authorList>
            <person name="Ganesh-kumar S."/>
            <person name="Zhe T."/>
            <person name="Yu Z."/>
            <person name="Min Y."/>
        </authorList>
    </citation>
    <scope>NUCLEOTIDE SEQUENCE [LARGE SCALE GENOMIC DNA]</scope>
    <source>
        <strain evidence="13 14">GTZY</strain>
    </source>
</reference>
<dbReference type="Pfam" id="PF13185">
    <property type="entry name" value="GAF_2"/>
    <property type="match status" value="1"/>
</dbReference>
<dbReference type="SUPFAM" id="SSF55781">
    <property type="entry name" value="GAF domain-like"/>
    <property type="match status" value="1"/>
</dbReference>
<dbReference type="Pfam" id="PF00072">
    <property type="entry name" value="Response_reg"/>
    <property type="match status" value="3"/>
</dbReference>
<evidence type="ECO:0000256" key="3">
    <source>
        <dbReference type="ARBA" id="ARBA00022553"/>
    </source>
</evidence>
<dbReference type="InterPro" id="IPR005467">
    <property type="entry name" value="His_kinase_dom"/>
</dbReference>
<evidence type="ECO:0000313" key="13">
    <source>
        <dbReference type="EMBL" id="QND81000.1"/>
    </source>
</evidence>
<feature type="domain" description="Response regulatory" evidence="12">
    <location>
        <begin position="920"/>
        <end position="1036"/>
    </location>
</feature>
<dbReference type="EC" id="2.7.13.3" evidence="2"/>
<keyword evidence="10" id="KW-1133">Transmembrane helix</keyword>
<dbReference type="PROSITE" id="PS50110">
    <property type="entry name" value="RESPONSE_REGULATORY"/>
    <property type="match status" value="3"/>
</dbReference>
<dbReference type="CDD" id="cd16922">
    <property type="entry name" value="HATPase_EvgS-ArcB-TorS-like"/>
    <property type="match status" value="1"/>
</dbReference>
<dbReference type="Proteomes" id="UP000515506">
    <property type="component" value="Chromosome"/>
</dbReference>
<feature type="domain" description="Response regulatory" evidence="12">
    <location>
        <begin position="774"/>
        <end position="890"/>
    </location>
</feature>
<feature type="compositionally biased region" description="Low complexity" evidence="9">
    <location>
        <begin position="596"/>
        <end position="608"/>
    </location>
</feature>
<evidence type="ECO:0000313" key="14">
    <source>
        <dbReference type="Proteomes" id="UP000515506"/>
    </source>
</evidence>
<dbReference type="Gene3D" id="3.40.50.2300">
    <property type="match status" value="3"/>
</dbReference>
<keyword evidence="10" id="KW-0812">Transmembrane</keyword>
<evidence type="ECO:0000256" key="1">
    <source>
        <dbReference type="ARBA" id="ARBA00000085"/>
    </source>
</evidence>